<proteinExistence type="predicted"/>
<evidence type="ECO:0008006" key="8">
    <source>
        <dbReference type="Google" id="ProtNLM"/>
    </source>
</evidence>
<dbReference type="InterPro" id="IPR016032">
    <property type="entry name" value="Sig_transdc_resp-reg_C-effctor"/>
</dbReference>
<dbReference type="STRING" id="28092.WM40_08120"/>
<dbReference type="InterPro" id="IPR039420">
    <property type="entry name" value="WalR-like"/>
</dbReference>
<dbReference type="InterPro" id="IPR000792">
    <property type="entry name" value="Tscrpt_reg_LuxR_C"/>
</dbReference>
<dbReference type="PRINTS" id="PR00038">
    <property type="entry name" value="HTHLUXR"/>
</dbReference>
<dbReference type="Gene3D" id="1.10.10.10">
    <property type="entry name" value="Winged helix-like DNA-binding domain superfamily/Winged helix DNA-binding domain"/>
    <property type="match status" value="1"/>
</dbReference>
<dbReference type="PANTHER" id="PTHR43214">
    <property type="entry name" value="TWO-COMPONENT RESPONSE REGULATOR"/>
    <property type="match status" value="1"/>
</dbReference>
<dbReference type="CDD" id="cd17535">
    <property type="entry name" value="REC_NarL-like"/>
    <property type="match status" value="1"/>
</dbReference>
<feature type="modified residue" description="4-aspartylphosphate" evidence="3">
    <location>
        <position position="58"/>
    </location>
</feature>
<sequence>MKTKTRIVTLDDHPVIQYALALELTLHPDLELMAQANSPAQWESICSRHGEPDVLITDLSFRGAELQDGLRFLRRLRATQSQTRLIVLSEYTSPALIRGAFGLGASAFVGKSDAAGCIVAALRAAMRRDRYLSDGLRLPFEQARSRLSPSARAARLTARERDVLHLYAGGCDIRDVAARLSRNVKTISALRSNAMRKLCLTSDAELFEYVSLGGCEDWLDDGCASDADDAALAPPDRLPSFRLPASDDRCKTTFCTG</sequence>
<dbReference type="Proteomes" id="UP000033618">
    <property type="component" value="Unassembled WGS sequence"/>
</dbReference>
<dbReference type="EMBL" id="LAQU01000006">
    <property type="protein sequence ID" value="KKB64025.1"/>
    <property type="molecule type" value="Genomic_DNA"/>
</dbReference>
<dbReference type="Gene3D" id="3.40.50.2300">
    <property type="match status" value="1"/>
</dbReference>
<dbReference type="PROSITE" id="PS50110">
    <property type="entry name" value="RESPONSE_REGULATORY"/>
    <property type="match status" value="1"/>
</dbReference>
<dbReference type="Pfam" id="PF00072">
    <property type="entry name" value="Response_reg"/>
    <property type="match status" value="1"/>
</dbReference>
<name>A0A0F5K282_9BURK</name>
<dbReference type="GO" id="GO:0003677">
    <property type="term" value="F:DNA binding"/>
    <property type="evidence" value="ECO:0007669"/>
    <property type="project" value="UniProtKB-KW"/>
</dbReference>
<dbReference type="OrthoDB" id="8585266at2"/>
<dbReference type="SUPFAM" id="SSF52172">
    <property type="entry name" value="CheY-like"/>
    <property type="match status" value="1"/>
</dbReference>
<evidence type="ECO:0000256" key="3">
    <source>
        <dbReference type="PROSITE-ProRule" id="PRU00169"/>
    </source>
</evidence>
<dbReference type="SMART" id="SM00421">
    <property type="entry name" value="HTH_LUXR"/>
    <property type="match status" value="1"/>
</dbReference>
<feature type="domain" description="HTH luxR-type" evidence="4">
    <location>
        <begin position="149"/>
        <end position="214"/>
    </location>
</feature>
<reference evidence="6 7" key="1">
    <citation type="submission" date="2015-03" db="EMBL/GenBank/DDBJ databases">
        <title>Draft Genome Sequence of Burkholderia andropogonis type strain ICMP2807, isolated from Sorghum bicolor.</title>
        <authorList>
            <person name="Lopes-Santos L."/>
            <person name="Castro D.B."/>
            <person name="Ottoboni L.M."/>
            <person name="Park D."/>
            <person name="Weirc B.S."/>
            <person name="Destefano S.A."/>
        </authorList>
    </citation>
    <scope>NUCLEOTIDE SEQUENCE [LARGE SCALE GENOMIC DNA]</scope>
    <source>
        <strain evidence="6 7">ICMP2807</strain>
    </source>
</reference>
<comment type="caution">
    <text evidence="6">The sequence shown here is derived from an EMBL/GenBank/DDBJ whole genome shotgun (WGS) entry which is preliminary data.</text>
</comment>
<gene>
    <name evidence="6" type="ORF">WM40_08120</name>
</gene>
<dbReference type="GO" id="GO:0006355">
    <property type="term" value="P:regulation of DNA-templated transcription"/>
    <property type="evidence" value="ECO:0007669"/>
    <property type="project" value="InterPro"/>
</dbReference>
<feature type="domain" description="Response regulatory" evidence="5">
    <location>
        <begin position="6"/>
        <end position="126"/>
    </location>
</feature>
<dbReference type="InterPro" id="IPR036388">
    <property type="entry name" value="WH-like_DNA-bd_sf"/>
</dbReference>
<dbReference type="RefSeq" id="WP_024901425.1">
    <property type="nucleotide sequence ID" value="NZ_CADFGU010000002.1"/>
</dbReference>
<dbReference type="InterPro" id="IPR001789">
    <property type="entry name" value="Sig_transdc_resp-reg_receiver"/>
</dbReference>
<evidence type="ECO:0000256" key="2">
    <source>
        <dbReference type="ARBA" id="ARBA00023125"/>
    </source>
</evidence>
<dbReference type="PROSITE" id="PS50043">
    <property type="entry name" value="HTH_LUXR_2"/>
    <property type="match status" value="1"/>
</dbReference>
<keyword evidence="1 3" id="KW-0597">Phosphoprotein</keyword>
<keyword evidence="7" id="KW-1185">Reference proteome</keyword>
<dbReference type="PATRIC" id="fig|28092.6.peg.1922"/>
<protein>
    <recommendedName>
        <fullName evidence="8">LuxR family transcriptional regulator</fullName>
    </recommendedName>
</protein>
<evidence type="ECO:0000259" key="5">
    <source>
        <dbReference type="PROSITE" id="PS50110"/>
    </source>
</evidence>
<dbReference type="AlphaFoldDB" id="A0A0F5K282"/>
<dbReference type="CDD" id="cd06170">
    <property type="entry name" value="LuxR_C_like"/>
    <property type="match status" value="1"/>
</dbReference>
<evidence type="ECO:0000256" key="1">
    <source>
        <dbReference type="ARBA" id="ARBA00022553"/>
    </source>
</evidence>
<evidence type="ECO:0000313" key="6">
    <source>
        <dbReference type="EMBL" id="KKB64025.1"/>
    </source>
</evidence>
<dbReference type="InterPro" id="IPR011006">
    <property type="entry name" value="CheY-like_superfamily"/>
</dbReference>
<dbReference type="SUPFAM" id="SSF46894">
    <property type="entry name" value="C-terminal effector domain of the bipartite response regulators"/>
    <property type="match status" value="1"/>
</dbReference>
<evidence type="ECO:0000259" key="4">
    <source>
        <dbReference type="PROSITE" id="PS50043"/>
    </source>
</evidence>
<evidence type="ECO:0000313" key="7">
    <source>
        <dbReference type="Proteomes" id="UP000033618"/>
    </source>
</evidence>
<dbReference type="InterPro" id="IPR058245">
    <property type="entry name" value="NreC/VraR/RcsB-like_REC"/>
</dbReference>
<organism evidence="6 7">
    <name type="scientific">Robbsia andropogonis</name>
    <dbReference type="NCBI Taxonomy" id="28092"/>
    <lineage>
        <taxon>Bacteria</taxon>
        <taxon>Pseudomonadati</taxon>
        <taxon>Pseudomonadota</taxon>
        <taxon>Betaproteobacteria</taxon>
        <taxon>Burkholderiales</taxon>
        <taxon>Burkholderiaceae</taxon>
        <taxon>Robbsia</taxon>
    </lineage>
</organism>
<dbReference type="GO" id="GO:0000160">
    <property type="term" value="P:phosphorelay signal transduction system"/>
    <property type="evidence" value="ECO:0007669"/>
    <property type="project" value="InterPro"/>
</dbReference>
<dbReference type="Pfam" id="PF00196">
    <property type="entry name" value="GerE"/>
    <property type="match status" value="1"/>
</dbReference>
<keyword evidence="2" id="KW-0238">DNA-binding</keyword>
<accession>A0A0F5K282</accession>
<dbReference type="SMART" id="SM00448">
    <property type="entry name" value="REC"/>
    <property type="match status" value="1"/>
</dbReference>
<dbReference type="PANTHER" id="PTHR43214:SF17">
    <property type="entry name" value="TRANSCRIPTIONAL REGULATORY PROTEIN RCSB"/>
    <property type="match status" value="1"/>
</dbReference>